<feature type="transmembrane region" description="Helical" evidence="1">
    <location>
        <begin position="12"/>
        <end position="29"/>
    </location>
</feature>
<dbReference type="EMBL" id="HBUF01094079">
    <property type="protein sequence ID" value="CAG6636409.1"/>
    <property type="molecule type" value="Transcribed_RNA"/>
</dbReference>
<dbReference type="AlphaFoldDB" id="A0A8D8QRM3"/>
<dbReference type="EMBL" id="HBUF01355417">
    <property type="protein sequence ID" value="CAG6717106.1"/>
    <property type="molecule type" value="Transcribed_RNA"/>
</dbReference>
<sequence>MALKASSRLPSYLSVFNICLVLASIAHIIHNERIKRDIDNYKMENHQAYKVRHILIDHFRAVYLEQHMKFWLEGVKNHFLNTEESNTTITIPEAIQKFYTFFNDYKKDVRNYFEQQFLELPREEKKSIKQELMTYINGLPEGDRVSMRQVHRCWEMETEIDHAVEDQLESIYDALDSVNIVADVNFYTYLRRKEDPKDLDKKVVTPWQLGEYLHNLNEGLIQHVEKESDYNVADKYHEKAKERHKLVVDNLHRLNETYGGVYHAVNQSHVTTTTEQIGTFVFKQEAPKF</sequence>
<organism evidence="2">
    <name type="scientific">Cacopsylla melanoneura</name>
    <dbReference type="NCBI Taxonomy" id="428564"/>
    <lineage>
        <taxon>Eukaryota</taxon>
        <taxon>Metazoa</taxon>
        <taxon>Ecdysozoa</taxon>
        <taxon>Arthropoda</taxon>
        <taxon>Hexapoda</taxon>
        <taxon>Insecta</taxon>
        <taxon>Pterygota</taxon>
        <taxon>Neoptera</taxon>
        <taxon>Paraneoptera</taxon>
        <taxon>Hemiptera</taxon>
        <taxon>Sternorrhyncha</taxon>
        <taxon>Psylloidea</taxon>
        <taxon>Psyllidae</taxon>
        <taxon>Psyllinae</taxon>
        <taxon>Cacopsylla</taxon>
    </lineage>
</organism>
<dbReference type="EMBL" id="HBUF01238065">
    <property type="protein sequence ID" value="CAG6675907.1"/>
    <property type="molecule type" value="Transcribed_RNA"/>
</dbReference>
<dbReference type="EMBL" id="HBUF01355416">
    <property type="protein sequence ID" value="CAG6717105.1"/>
    <property type="molecule type" value="Transcribed_RNA"/>
</dbReference>
<proteinExistence type="predicted"/>
<dbReference type="EMBL" id="HBUF01516157">
    <property type="protein sequence ID" value="CAG6747898.1"/>
    <property type="molecule type" value="Transcribed_RNA"/>
</dbReference>
<dbReference type="EMBL" id="HBUF01094086">
    <property type="protein sequence ID" value="CAG6636429.1"/>
    <property type="molecule type" value="Transcribed_RNA"/>
</dbReference>
<dbReference type="EMBL" id="HBUF01238066">
    <property type="protein sequence ID" value="CAG6675909.1"/>
    <property type="molecule type" value="Transcribed_RNA"/>
</dbReference>
<evidence type="ECO:0000256" key="1">
    <source>
        <dbReference type="SAM" id="Phobius"/>
    </source>
</evidence>
<name>A0A8D8QRM3_9HEMI</name>
<reference evidence="2" key="1">
    <citation type="submission" date="2021-05" db="EMBL/GenBank/DDBJ databases">
        <authorList>
            <person name="Alioto T."/>
            <person name="Alioto T."/>
            <person name="Gomez Garrido J."/>
        </authorList>
    </citation>
    <scope>NUCLEOTIDE SEQUENCE</scope>
</reference>
<keyword evidence="1" id="KW-0472">Membrane</keyword>
<dbReference type="EMBL" id="HBUF01094082">
    <property type="protein sequence ID" value="CAG6636418.1"/>
    <property type="molecule type" value="Transcribed_RNA"/>
</dbReference>
<protein>
    <submittedName>
        <fullName evidence="2">Uncharacterized protein</fullName>
    </submittedName>
</protein>
<dbReference type="EMBL" id="HBUF01355415">
    <property type="protein sequence ID" value="CAG6717103.1"/>
    <property type="molecule type" value="Transcribed_RNA"/>
</dbReference>
<dbReference type="EMBL" id="HBUF01094084">
    <property type="protein sequence ID" value="CAG6636423.1"/>
    <property type="molecule type" value="Transcribed_RNA"/>
</dbReference>
<evidence type="ECO:0000313" key="2">
    <source>
        <dbReference type="EMBL" id="CAG6636412.1"/>
    </source>
</evidence>
<keyword evidence="1" id="KW-1133">Transmembrane helix</keyword>
<dbReference type="EMBL" id="HBUF01094083">
    <property type="protein sequence ID" value="CAG6636421.1"/>
    <property type="molecule type" value="Transcribed_RNA"/>
</dbReference>
<dbReference type="EMBL" id="HBUF01094080">
    <property type="protein sequence ID" value="CAG6636412.1"/>
    <property type="molecule type" value="Transcribed_RNA"/>
</dbReference>
<dbReference type="EMBL" id="HBUF01094081">
    <property type="protein sequence ID" value="CAG6636415.1"/>
    <property type="molecule type" value="Transcribed_RNA"/>
</dbReference>
<keyword evidence="1" id="KW-0812">Transmembrane</keyword>
<dbReference type="EMBL" id="HBUF01094085">
    <property type="protein sequence ID" value="CAG6636426.1"/>
    <property type="molecule type" value="Transcribed_RNA"/>
</dbReference>
<dbReference type="EMBL" id="HBUF01516160">
    <property type="protein sequence ID" value="CAG6747901.1"/>
    <property type="molecule type" value="Transcribed_RNA"/>
</dbReference>
<dbReference type="EMBL" id="HBUF01094087">
    <property type="protein sequence ID" value="CAG6636432.1"/>
    <property type="molecule type" value="Transcribed_RNA"/>
</dbReference>
<accession>A0A8D8QRM3</accession>
<dbReference type="EMBL" id="HBUF01355418">
    <property type="protein sequence ID" value="CAG6717107.1"/>
    <property type="molecule type" value="Transcribed_RNA"/>
</dbReference>
<dbReference type="EMBL" id="HBUF01516159">
    <property type="protein sequence ID" value="CAG6747900.1"/>
    <property type="molecule type" value="Transcribed_RNA"/>
</dbReference>
<dbReference type="EMBL" id="HBUF01094078">
    <property type="protein sequence ID" value="CAG6636406.1"/>
    <property type="molecule type" value="Transcribed_RNA"/>
</dbReference>
<dbReference type="EMBL" id="HBUF01238067">
    <property type="protein sequence ID" value="CAG6675910.1"/>
    <property type="molecule type" value="Transcribed_RNA"/>
</dbReference>
<dbReference type="EMBL" id="HBUF01516158">
    <property type="protein sequence ID" value="CAG6747899.1"/>
    <property type="molecule type" value="Transcribed_RNA"/>
</dbReference>